<dbReference type="EMBL" id="LR536450">
    <property type="protein sequence ID" value="VFU11113.1"/>
    <property type="molecule type" value="Genomic_DNA"/>
</dbReference>
<protein>
    <submittedName>
        <fullName evidence="2">Alpha/beta hydrolase</fullName>
    </submittedName>
</protein>
<evidence type="ECO:0000313" key="3">
    <source>
        <dbReference type="Proteomes" id="UP000294360"/>
    </source>
</evidence>
<dbReference type="Pfam" id="PF12146">
    <property type="entry name" value="Hydrolase_4"/>
    <property type="match status" value="1"/>
</dbReference>
<dbReference type="Gene3D" id="3.40.50.1820">
    <property type="entry name" value="alpha/beta hydrolase"/>
    <property type="match status" value="1"/>
</dbReference>
<gene>
    <name evidence="2" type="ORF">MTUNDRAET4_4232</name>
</gene>
<dbReference type="InterPro" id="IPR022742">
    <property type="entry name" value="Hydrolase_4"/>
</dbReference>
<accession>A0A4U8Z791</accession>
<feature type="domain" description="Serine aminopeptidase S33" evidence="1">
    <location>
        <begin position="84"/>
        <end position="338"/>
    </location>
</feature>
<dbReference type="Proteomes" id="UP000294360">
    <property type="component" value="Chromosome"/>
</dbReference>
<keyword evidence="2" id="KW-0378">Hydrolase</keyword>
<dbReference type="PANTHER" id="PTHR11614">
    <property type="entry name" value="PHOSPHOLIPASE-RELATED"/>
    <property type="match status" value="1"/>
</dbReference>
<proteinExistence type="predicted"/>
<dbReference type="InterPro" id="IPR029058">
    <property type="entry name" value="AB_hydrolase_fold"/>
</dbReference>
<dbReference type="SUPFAM" id="SSF53474">
    <property type="entry name" value="alpha/beta-Hydrolases"/>
    <property type="match status" value="1"/>
</dbReference>
<dbReference type="KEGG" id="mtun:MTUNDRAET4_4232"/>
<organism evidence="2 3">
    <name type="scientific">Methylocella tundrae</name>
    <dbReference type="NCBI Taxonomy" id="227605"/>
    <lineage>
        <taxon>Bacteria</taxon>
        <taxon>Pseudomonadati</taxon>
        <taxon>Pseudomonadota</taxon>
        <taxon>Alphaproteobacteria</taxon>
        <taxon>Hyphomicrobiales</taxon>
        <taxon>Beijerinckiaceae</taxon>
        <taxon>Methylocella</taxon>
    </lineage>
</organism>
<evidence type="ECO:0000259" key="1">
    <source>
        <dbReference type="Pfam" id="PF12146"/>
    </source>
</evidence>
<sequence>MARQLNLAWDSLISHYFHSRNRHLLFGNDAWLQPIAKIDTDWTMNLCITEANPIPPGAVVSRIRTKDGIALRVARWSCGETCAGTVTILPGRAEFIEKYAEVVAELLARNFDVVVMDWRGQGGSDRLTSHPGKGHVGHFSAYQHDLEALRSEILEPFGRLPFFALGHSMAGAILLDQARAGRSAFERIVLTAPMIDLYQLRFARLAHGLARGLAGLGLGRAFAPGAGGATPYLARSFSGNVLTSDHLRFGRVASVVAAWPEIAIGAPTIGWANAAFRLMGRFRDAEYPRRVLTPVLIIGAGADAVVDTRATEAFASRLKAGRCITLRHAQHEIMLERDAIREQFWAAFDAFVPGSLKGVDPFATSLASASARDDA</sequence>
<name>A0A4U8Z791_METTU</name>
<dbReference type="InterPro" id="IPR051044">
    <property type="entry name" value="MAG_DAG_Lipase"/>
</dbReference>
<dbReference type="GO" id="GO:0016787">
    <property type="term" value="F:hydrolase activity"/>
    <property type="evidence" value="ECO:0007669"/>
    <property type="project" value="UniProtKB-KW"/>
</dbReference>
<dbReference type="AlphaFoldDB" id="A0A4U8Z791"/>
<reference evidence="2 3" key="1">
    <citation type="submission" date="2019-03" db="EMBL/GenBank/DDBJ databases">
        <authorList>
            <person name="Kox A.R. M."/>
        </authorList>
    </citation>
    <scope>NUCLEOTIDE SEQUENCE [LARGE SCALE GENOMIC DNA]</scope>
    <source>
        <strain evidence="2">MTUNDRAET4 annotated genome</strain>
    </source>
</reference>
<evidence type="ECO:0000313" key="2">
    <source>
        <dbReference type="EMBL" id="VFU11113.1"/>
    </source>
</evidence>